<organism evidence="2 3">
    <name type="scientific">Ornatilinea apprima</name>
    <dbReference type="NCBI Taxonomy" id="1134406"/>
    <lineage>
        <taxon>Bacteria</taxon>
        <taxon>Bacillati</taxon>
        <taxon>Chloroflexota</taxon>
        <taxon>Anaerolineae</taxon>
        <taxon>Anaerolineales</taxon>
        <taxon>Anaerolineaceae</taxon>
        <taxon>Ornatilinea</taxon>
    </lineage>
</organism>
<reference evidence="2 3" key="1">
    <citation type="submission" date="2015-07" db="EMBL/GenBank/DDBJ databases">
        <title>Genome sequence of Ornatilinea apprima DSM 23815.</title>
        <authorList>
            <person name="Hemp J."/>
            <person name="Ward L.M."/>
            <person name="Pace L.A."/>
            <person name="Fischer W.W."/>
        </authorList>
    </citation>
    <scope>NUCLEOTIDE SEQUENCE [LARGE SCALE GENOMIC DNA]</scope>
    <source>
        <strain evidence="2 3">P3M-1</strain>
    </source>
</reference>
<dbReference type="RefSeq" id="WP_075062627.1">
    <property type="nucleotide sequence ID" value="NZ_LGCL01000022.1"/>
</dbReference>
<dbReference type="GO" id="GO:0002161">
    <property type="term" value="F:aminoacyl-tRNA deacylase activity"/>
    <property type="evidence" value="ECO:0007669"/>
    <property type="project" value="InterPro"/>
</dbReference>
<dbReference type="AlphaFoldDB" id="A0A0P6Y7R3"/>
<evidence type="ECO:0000259" key="1">
    <source>
        <dbReference type="Pfam" id="PF04073"/>
    </source>
</evidence>
<name>A0A0P6Y7R3_9CHLR</name>
<dbReference type="Gene3D" id="3.90.960.10">
    <property type="entry name" value="YbaK/aminoacyl-tRNA synthetase-associated domain"/>
    <property type="match status" value="1"/>
</dbReference>
<dbReference type="InterPro" id="IPR036754">
    <property type="entry name" value="YbaK/aa-tRNA-synt-asso_dom_sf"/>
</dbReference>
<dbReference type="SUPFAM" id="SSF55826">
    <property type="entry name" value="YbaK/ProRS associated domain"/>
    <property type="match status" value="1"/>
</dbReference>
<dbReference type="Pfam" id="PF04073">
    <property type="entry name" value="tRNA_edit"/>
    <property type="match status" value="1"/>
</dbReference>
<sequence length="158" mass="16746">MAESLSDSAKRVQQALKAIGFELRVVEMPDSTRTSVEAAQAVGCEVAQIAKSLVFKAASGRAVLVIASGMNRVNEKRVAAELGESLGKADADFVRQQTGFAIGGIPPVGHIQPLETFIDEDLLQFETIWAAAGTPHAVFQLTPAELQKMTGARVIGVK</sequence>
<dbReference type="STRING" id="1134406.ADN00_08835"/>
<accession>A0A0P6Y7R3</accession>
<comment type="caution">
    <text evidence="2">The sequence shown here is derived from an EMBL/GenBank/DDBJ whole genome shotgun (WGS) entry which is preliminary data.</text>
</comment>
<dbReference type="EMBL" id="LGCL01000022">
    <property type="protein sequence ID" value="KPL77680.1"/>
    <property type="molecule type" value="Genomic_DNA"/>
</dbReference>
<dbReference type="CDD" id="cd04333">
    <property type="entry name" value="ProX_deacylase"/>
    <property type="match status" value="1"/>
</dbReference>
<evidence type="ECO:0000313" key="3">
    <source>
        <dbReference type="Proteomes" id="UP000050417"/>
    </source>
</evidence>
<dbReference type="Proteomes" id="UP000050417">
    <property type="component" value="Unassembled WGS sequence"/>
</dbReference>
<feature type="domain" description="YbaK/aminoacyl-tRNA synthetase-associated" evidence="1">
    <location>
        <begin position="31"/>
        <end position="148"/>
    </location>
</feature>
<dbReference type="PANTHER" id="PTHR30411">
    <property type="entry name" value="CYTOPLASMIC PROTEIN"/>
    <property type="match status" value="1"/>
</dbReference>
<dbReference type="PATRIC" id="fig|1134406.4.peg.1489"/>
<dbReference type="OrthoDB" id="9798760at2"/>
<dbReference type="InterPro" id="IPR007214">
    <property type="entry name" value="YbaK/aa-tRNA-synth-assoc-dom"/>
</dbReference>
<keyword evidence="3" id="KW-1185">Reference proteome</keyword>
<proteinExistence type="predicted"/>
<protein>
    <recommendedName>
        <fullName evidence="1">YbaK/aminoacyl-tRNA synthetase-associated domain-containing protein</fullName>
    </recommendedName>
</protein>
<dbReference type="PANTHER" id="PTHR30411:SF1">
    <property type="entry name" value="CYTOPLASMIC PROTEIN"/>
    <property type="match status" value="1"/>
</dbReference>
<gene>
    <name evidence="2" type="ORF">ADN00_08835</name>
</gene>
<evidence type="ECO:0000313" key="2">
    <source>
        <dbReference type="EMBL" id="KPL77680.1"/>
    </source>
</evidence>